<accession>T1C251</accession>
<comment type="caution">
    <text evidence="1">The sequence shown here is derived from an EMBL/GenBank/DDBJ whole genome shotgun (WGS) entry which is preliminary data.</text>
</comment>
<gene>
    <name evidence="1" type="ORF">B1B_00161</name>
</gene>
<evidence type="ECO:0000313" key="1">
    <source>
        <dbReference type="EMBL" id="EQD79536.1"/>
    </source>
</evidence>
<proteinExistence type="predicted"/>
<sequence length="109" mass="12382">VLDARGRENADSCADYLLAKRDYLNYPRALKEGWPIATGVIEGACRHLVKDRLDLTGSRWGLNGAEAILKLRALRSNGDFEDYWKFHLNREQQRVHQARYATGAIPRAA</sequence>
<feature type="non-terminal residue" evidence="1">
    <location>
        <position position="1"/>
    </location>
</feature>
<organism evidence="1">
    <name type="scientific">mine drainage metagenome</name>
    <dbReference type="NCBI Taxonomy" id="410659"/>
    <lineage>
        <taxon>unclassified sequences</taxon>
        <taxon>metagenomes</taxon>
        <taxon>ecological metagenomes</taxon>
    </lineage>
</organism>
<evidence type="ECO:0008006" key="2">
    <source>
        <dbReference type="Google" id="ProtNLM"/>
    </source>
</evidence>
<dbReference type="EMBL" id="AUZY01000120">
    <property type="protein sequence ID" value="EQD79536.1"/>
    <property type="molecule type" value="Genomic_DNA"/>
</dbReference>
<reference evidence="1" key="1">
    <citation type="submission" date="2013-08" db="EMBL/GenBank/DDBJ databases">
        <authorList>
            <person name="Mendez C."/>
            <person name="Richter M."/>
            <person name="Ferrer M."/>
            <person name="Sanchez J."/>
        </authorList>
    </citation>
    <scope>NUCLEOTIDE SEQUENCE</scope>
</reference>
<protein>
    <recommendedName>
        <fullName evidence="2">ISKra4 family transposase</fullName>
    </recommendedName>
</protein>
<dbReference type="AlphaFoldDB" id="T1C251"/>
<name>T1C251_9ZZZZ</name>
<reference evidence="1" key="2">
    <citation type="journal article" date="2014" name="ISME J.">
        <title>Microbial stratification in low pH oxic and suboxic macroscopic growths along an acid mine drainage.</title>
        <authorList>
            <person name="Mendez-Garcia C."/>
            <person name="Mesa V."/>
            <person name="Sprenger R.R."/>
            <person name="Richter M."/>
            <person name="Diez M.S."/>
            <person name="Solano J."/>
            <person name="Bargiela R."/>
            <person name="Golyshina O.V."/>
            <person name="Manteca A."/>
            <person name="Ramos J.L."/>
            <person name="Gallego J.R."/>
            <person name="Llorente I."/>
            <person name="Martins Dos Santos V.A."/>
            <person name="Jensen O.N."/>
            <person name="Pelaez A.I."/>
            <person name="Sanchez J."/>
            <person name="Ferrer M."/>
        </authorList>
    </citation>
    <scope>NUCLEOTIDE SEQUENCE</scope>
</reference>